<feature type="region of interest" description="Disordered" evidence="1">
    <location>
        <begin position="1"/>
        <end position="33"/>
    </location>
</feature>
<evidence type="ECO:0000313" key="3">
    <source>
        <dbReference type="Proteomes" id="UP000039021"/>
    </source>
</evidence>
<dbReference type="EMBL" id="CSBK01001372">
    <property type="protein sequence ID" value="COY59626.1"/>
    <property type="molecule type" value="Genomic_DNA"/>
</dbReference>
<sequence length="52" mass="5144">MNGTSRVISVSTSTRSPGPALTPPTSMTSAPSATARWTASLAAASLKVAPLS</sequence>
<evidence type="ECO:0000313" key="2">
    <source>
        <dbReference type="EMBL" id="COY59626.1"/>
    </source>
</evidence>
<feature type="compositionally biased region" description="Low complexity" evidence="1">
    <location>
        <begin position="1"/>
        <end position="16"/>
    </location>
</feature>
<accession>A0A655JK09</accession>
<evidence type="ECO:0000256" key="1">
    <source>
        <dbReference type="SAM" id="MobiDB-lite"/>
    </source>
</evidence>
<gene>
    <name evidence="2" type="ORF">ERS007739_02850</name>
</gene>
<comment type="caution">
    <text evidence="2">The sequence shown here is derived from an EMBL/GenBank/DDBJ whole genome shotgun (WGS) entry which is preliminary data.</text>
</comment>
<reference evidence="3" key="1">
    <citation type="submission" date="2015-03" db="EMBL/GenBank/DDBJ databases">
        <authorList>
            <consortium name="Pathogen Informatics"/>
        </authorList>
    </citation>
    <scope>NUCLEOTIDE SEQUENCE [LARGE SCALE GENOMIC DNA]</scope>
    <source>
        <strain evidence="3">N09902308</strain>
    </source>
</reference>
<dbReference type="Proteomes" id="UP000039021">
    <property type="component" value="Unassembled WGS sequence"/>
</dbReference>
<dbReference type="AlphaFoldDB" id="A0A655JK09"/>
<protein>
    <submittedName>
        <fullName evidence="2">Uncharacterized protein</fullName>
    </submittedName>
</protein>
<name>A0A655JK09_MYCTX</name>
<organism evidence="2 3">
    <name type="scientific">Mycobacterium tuberculosis</name>
    <dbReference type="NCBI Taxonomy" id="1773"/>
    <lineage>
        <taxon>Bacteria</taxon>
        <taxon>Bacillati</taxon>
        <taxon>Actinomycetota</taxon>
        <taxon>Actinomycetes</taxon>
        <taxon>Mycobacteriales</taxon>
        <taxon>Mycobacteriaceae</taxon>
        <taxon>Mycobacterium</taxon>
        <taxon>Mycobacterium tuberculosis complex</taxon>
    </lineage>
</organism>
<proteinExistence type="predicted"/>